<sequence>MQLLPVFPSPEGLIPASLRITYSSVWRVVAIDGRGHMSTHTAVAPFSRRGCEEFFQNHLAQNGQAFICAKSTPLLDVPPCAQRPEEARARITALIDALEASGVLCDPLLRNLPAGWVKPFEIFVRDLLRLRETVSFEVALMLQAVLFGGDVPLVFGQPEIRDFVRAMWDWFVAQTRTRCILTGEAATQLPSGRVVGRAGEKLLKRDPAAFQAQVYGPEAA</sequence>
<keyword evidence="1" id="KW-0614">Plasmid</keyword>
<accession>Q3IV59</accession>
<dbReference type="EnsemblBacteria" id="ABA81575">
    <property type="protein sequence ID" value="ABA81575"/>
    <property type="gene ID" value="RSP_4106"/>
</dbReference>
<name>Q3IV59_CERS4</name>
<dbReference type="RefSeq" id="WP_011331382.1">
    <property type="nucleotide sequence ID" value="NC_007489.1"/>
</dbReference>
<dbReference type="Proteomes" id="UP000002703">
    <property type="component" value="Plasmid C"/>
</dbReference>
<organism evidence="1 2">
    <name type="scientific">Cereibacter sphaeroides (strain ATCC 17023 / DSM 158 / JCM 6121 / CCUG 31486 / LMG 2827 / NBRC 12203 / NCIMB 8253 / ATH 2.4.1.)</name>
    <name type="common">Rhodobacter sphaeroides</name>
    <dbReference type="NCBI Taxonomy" id="272943"/>
    <lineage>
        <taxon>Bacteria</taxon>
        <taxon>Pseudomonadati</taxon>
        <taxon>Pseudomonadota</taxon>
        <taxon>Alphaproteobacteria</taxon>
        <taxon>Rhodobacterales</taxon>
        <taxon>Paracoccaceae</taxon>
        <taxon>Cereibacter</taxon>
    </lineage>
</organism>
<dbReference type="OrthoDB" id="9873221at2"/>
<dbReference type="GeneID" id="3711855"/>
<protein>
    <submittedName>
        <fullName evidence="1">Uncharacterized protein</fullName>
    </submittedName>
</protein>
<proteinExistence type="predicted"/>
<dbReference type="KEGG" id="rsp:RSP_4106"/>
<gene>
    <name evidence="1" type="ORF">RSP_4106</name>
</gene>
<keyword evidence="2" id="KW-1185">Reference proteome</keyword>
<evidence type="ECO:0000313" key="1">
    <source>
        <dbReference type="EMBL" id="ABA81575.1"/>
    </source>
</evidence>
<dbReference type="AlphaFoldDB" id="Q3IV59"/>
<dbReference type="EMBL" id="CP000146">
    <property type="protein sequence ID" value="ABA81575.1"/>
    <property type="molecule type" value="Genomic_DNA"/>
</dbReference>
<evidence type="ECO:0000313" key="2">
    <source>
        <dbReference type="Proteomes" id="UP000002703"/>
    </source>
</evidence>
<reference evidence="2" key="1">
    <citation type="submission" date="2005-09" db="EMBL/GenBank/DDBJ databases">
        <title>Complete sequence of plasmid C of Rhodobacter sphaeroides 2.4.1.</title>
        <authorList>
            <person name="Copeland A."/>
            <person name="Lucas S."/>
            <person name="Lapidus A."/>
            <person name="Barry K."/>
            <person name="Detter J.C."/>
            <person name="Glavina T."/>
            <person name="Hammon N."/>
            <person name="Israni S."/>
            <person name="Pitluck S."/>
            <person name="Richardson P."/>
            <person name="Mackenzie C."/>
            <person name="Choudhary M."/>
            <person name="Larimer F."/>
            <person name="Hauser L.J."/>
            <person name="Land M."/>
            <person name="Donohue T.J."/>
            <person name="Kaplan S."/>
        </authorList>
    </citation>
    <scope>NUCLEOTIDE SEQUENCE [LARGE SCALE GENOMIC DNA]</scope>
    <source>
        <strain evidence="2">ATCC 17023 / DSM 158 / JCM 6121 / CCUG 31486 / LMG 2827 / NBRC 12203 / NCIMB 8253 / ATH 2.4.1.</strain>
        <plasmid evidence="2">pRS241c</plasmid>
    </source>
</reference>
<geneLocation type="plasmid" evidence="2">
    <name>pRS241c</name>
</geneLocation>
<dbReference type="PATRIC" id="fig|272943.9.peg.161"/>